<evidence type="ECO:0000256" key="1">
    <source>
        <dbReference type="ARBA" id="ARBA00022833"/>
    </source>
</evidence>
<accession>A0A438N7D3</accession>
<keyword evidence="3" id="KW-0238">DNA-binding</keyword>
<dbReference type="AlphaFoldDB" id="A0A438N7D3"/>
<comment type="caution">
    <text evidence="6">The sequence shown here is derived from an EMBL/GenBank/DDBJ whole genome shotgun (WGS) entry which is preliminary data.</text>
</comment>
<dbReference type="OrthoDB" id="10251155at2759"/>
<dbReference type="PANTHER" id="PTHR47171">
    <property type="entry name" value="FARA-RELATED"/>
    <property type="match status" value="1"/>
</dbReference>
<keyword evidence="4" id="KW-0804">Transcription</keyword>
<evidence type="ECO:0000256" key="2">
    <source>
        <dbReference type="ARBA" id="ARBA00023015"/>
    </source>
</evidence>
<dbReference type="CDD" id="cd12148">
    <property type="entry name" value="fungal_TF_MHR"/>
    <property type="match status" value="1"/>
</dbReference>
<evidence type="ECO:0000313" key="6">
    <source>
        <dbReference type="EMBL" id="RVX71652.1"/>
    </source>
</evidence>
<evidence type="ECO:0000256" key="5">
    <source>
        <dbReference type="SAM" id="MobiDB-lite"/>
    </source>
</evidence>
<dbReference type="GO" id="GO:0003677">
    <property type="term" value="F:DNA binding"/>
    <property type="evidence" value="ECO:0007669"/>
    <property type="project" value="UniProtKB-KW"/>
</dbReference>
<feature type="compositionally biased region" description="Polar residues" evidence="5">
    <location>
        <begin position="89"/>
        <end position="103"/>
    </location>
</feature>
<evidence type="ECO:0000256" key="3">
    <source>
        <dbReference type="ARBA" id="ARBA00023125"/>
    </source>
</evidence>
<feature type="compositionally biased region" description="Polar residues" evidence="5">
    <location>
        <begin position="37"/>
        <end position="57"/>
    </location>
</feature>
<dbReference type="PANTHER" id="PTHR47171:SF2">
    <property type="entry name" value="TRANSCRIPTION FACTOR, PUTATIVE-RELATED"/>
    <property type="match status" value="1"/>
</dbReference>
<dbReference type="InterPro" id="IPR052073">
    <property type="entry name" value="Amide_Lactam_Regulators"/>
</dbReference>
<reference evidence="6 7" key="1">
    <citation type="submission" date="2017-03" db="EMBL/GenBank/DDBJ databases">
        <title>Genomes of endolithic fungi from Antarctica.</title>
        <authorList>
            <person name="Coleine C."/>
            <person name="Masonjones S."/>
            <person name="Stajich J.E."/>
        </authorList>
    </citation>
    <scope>NUCLEOTIDE SEQUENCE [LARGE SCALE GENOMIC DNA]</scope>
    <source>
        <strain evidence="6 7">CCFEE 6314</strain>
    </source>
</reference>
<feature type="region of interest" description="Disordered" evidence="5">
    <location>
        <begin position="31"/>
        <end position="103"/>
    </location>
</feature>
<dbReference type="Proteomes" id="UP000288859">
    <property type="component" value="Unassembled WGS sequence"/>
</dbReference>
<protein>
    <recommendedName>
        <fullName evidence="8">Transcription factor domain-containing protein</fullName>
    </recommendedName>
</protein>
<name>A0A438N7D3_EXOME</name>
<dbReference type="EMBL" id="NAJM01000016">
    <property type="protein sequence ID" value="RVX71652.1"/>
    <property type="molecule type" value="Genomic_DNA"/>
</dbReference>
<evidence type="ECO:0000313" key="7">
    <source>
        <dbReference type="Proteomes" id="UP000288859"/>
    </source>
</evidence>
<dbReference type="VEuPathDB" id="FungiDB:PV10_02588"/>
<sequence>MRHWSYQATVLKLPARWPYVTKTKASTFKGPAHITASKPTSTATSNTLPVSNISSTHHGVLSRGETVMSLQGDDPQSPQTAVPRRVVEESNQPQDESPSAVSITSVTSSFDGGYMERSAYIAPENLRAEDGSDFNYAVPAPSEVAQQIANLQNAFKYPSRAIRDSLFENFWTHCYHWDPIVDRSRVIGVESEKVSPLLLQTIFLAGSRMAPLSQSRLFAVPQEYYTRAKTLFWLDYEKDPWDLLARDCLISVAHGRPQATYLEDCDLPRPTLEDFPGNQMAGMFFIAYVDLSLLMGRFARHEVRKVSSRDSVTAIEDCLFRWAKNLPEQLHLSYSTAYNRQSRQLNILYLTTIILLYRSRTPDDPFPTAAVLAASTIAGIFEDFLARDEIRFLGPCFSFHLLAASITLLSCYKYPDLWALAHDQLKILTQAQEEMKDRWASALGSISSFDRMYKLTMATQKRLTGSPVSSLTPYQAGFFETCDMTLCRMYNTLVQKPQTLDQREQGDSFSRMADKSHMHTLPQSEITNEHLKAFAAASYQNQGDETNHMALLDQSDGADAMAFEQMFQDDADLYNGAMGNWLLCDLLPMEGM</sequence>
<keyword evidence="1" id="KW-0862">Zinc</keyword>
<gene>
    <name evidence="6" type="ORF">B0A52_03836</name>
</gene>
<evidence type="ECO:0008006" key="8">
    <source>
        <dbReference type="Google" id="ProtNLM"/>
    </source>
</evidence>
<keyword evidence="2" id="KW-0805">Transcription regulation</keyword>
<proteinExistence type="predicted"/>
<evidence type="ECO:0000256" key="4">
    <source>
        <dbReference type="ARBA" id="ARBA00023163"/>
    </source>
</evidence>
<organism evidence="6 7">
    <name type="scientific">Exophiala mesophila</name>
    <name type="common">Black yeast-like fungus</name>
    <dbReference type="NCBI Taxonomy" id="212818"/>
    <lineage>
        <taxon>Eukaryota</taxon>
        <taxon>Fungi</taxon>
        <taxon>Dikarya</taxon>
        <taxon>Ascomycota</taxon>
        <taxon>Pezizomycotina</taxon>
        <taxon>Eurotiomycetes</taxon>
        <taxon>Chaetothyriomycetidae</taxon>
        <taxon>Chaetothyriales</taxon>
        <taxon>Herpotrichiellaceae</taxon>
        <taxon>Exophiala</taxon>
    </lineage>
</organism>